<feature type="region of interest" description="Disordered" evidence="1">
    <location>
        <begin position="1"/>
        <end position="24"/>
    </location>
</feature>
<dbReference type="HOGENOM" id="CLU_2962529_0_0_1"/>
<proteinExistence type="predicted"/>
<dbReference type="GeneID" id="11509642"/>
<evidence type="ECO:0000313" key="2">
    <source>
        <dbReference type="EMBL" id="AEO61924.1"/>
    </source>
</evidence>
<dbReference type="AlphaFoldDB" id="G2QN51"/>
<gene>
    <name evidence="2" type="ORF">MYCTH_56363</name>
</gene>
<dbReference type="InParanoid" id="G2QN51"/>
<dbReference type="VEuPathDB" id="FungiDB:MYCTH_56363"/>
<name>G2QN51_THET4</name>
<sequence length="59" mass="6147">MHGSNCPKCGAASDGASKSCDSCGAVSPPDSFFPFFFCYHSTPDAFSTVADQAPSRTLH</sequence>
<protein>
    <submittedName>
        <fullName evidence="2">Uncharacterized protein</fullName>
    </submittedName>
</protein>
<keyword evidence="3" id="KW-1185">Reference proteome</keyword>
<organism evidence="2 3">
    <name type="scientific">Thermothelomyces thermophilus (strain ATCC 42464 / BCRC 31852 / DSM 1799)</name>
    <name type="common">Sporotrichum thermophile</name>
    <dbReference type="NCBI Taxonomy" id="573729"/>
    <lineage>
        <taxon>Eukaryota</taxon>
        <taxon>Fungi</taxon>
        <taxon>Dikarya</taxon>
        <taxon>Ascomycota</taxon>
        <taxon>Pezizomycotina</taxon>
        <taxon>Sordariomycetes</taxon>
        <taxon>Sordariomycetidae</taxon>
        <taxon>Sordariales</taxon>
        <taxon>Chaetomiaceae</taxon>
        <taxon>Thermothelomyces</taxon>
    </lineage>
</organism>
<reference evidence="2 3" key="1">
    <citation type="journal article" date="2011" name="Nat. Biotechnol.">
        <title>Comparative genomic analysis of the thermophilic biomass-degrading fungi Myceliophthora thermophila and Thielavia terrestris.</title>
        <authorList>
            <person name="Berka R.M."/>
            <person name="Grigoriev I.V."/>
            <person name="Otillar R."/>
            <person name="Salamov A."/>
            <person name="Grimwood J."/>
            <person name="Reid I."/>
            <person name="Ishmael N."/>
            <person name="John T."/>
            <person name="Darmond C."/>
            <person name="Moisan M.-C."/>
            <person name="Henrissat B."/>
            <person name="Coutinho P.M."/>
            <person name="Lombard V."/>
            <person name="Natvig D.O."/>
            <person name="Lindquist E."/>
            <person name="Schmutz J."/>
            <person name="Lucas S."/>
            <person name="Harris P."/>
            <person name="Powlowski J."/>
            <person name="Bellemare A."/>
            <person name="Taylor D."/>
            <person name="Butler G."/>
            <person name="de Vries R.P."/>
            <person name="Allijn I.E."/>
            <person name="van den Brink J."/>
            <person name="Ushinsky S."/>
            <person name="Storms R."/>
            <person name="Powell A.J."/>
            <person name="Paulsen I.T."/>
            <person name="Elbourne L.D.H."/>
            <person name="Baker S.E."/>
            <person name="Magnuson J."/>
            <person name="LaBoissiere S."/>
            <person name="Clutterbuck A.J."/>
            <person name="Martinez D."/>
            <person name="Wogulis M."/>
            <person name="de Leon A.L."/>
            <person name="Rey M.W."/>
            <person name="Tsang A."/>
        </authorList>
    </citation>
    <scope>NUCLEOTIDE SEQUENCE [LARGE SCALE GENOMIC DNA]</scope>
    <source>
        <strain evidence="3">ATCC 42464 / BCRC 31852 / DSM 1799</strain>
    </source>
</reference>
<accession>G2QN51</accession>
<evidence type="ECO:0000256" key="1">
    <source>
        <dbReference type="SAM" id="MobiDB-lite"/>
    </source>
</evidence>
<dbReference type="RefSeq" id="XP_003667169.1">
    <property type="nucleotide sequence ID" value="XM_003667121.1"/>
</dbReference>
<evidence type="ECO:0000313" key="3">
    <source>
        <dbReference type="Proteomes" id="UP000007322"/>
    </source>
</evidence>
<dbReference type="KEGG" id="mtm:MYCTH_56363"/>
<dbReference type="EMBL" id="CP003008">
    <property type="protein sequence ID" value="AEO61924.1"/>
    <property type="molecule type" value="Genomic_DNA"/>
</dbReference>
<dbReference type="Proteomes" id="UP000007322">
    <property type="component" value="Chromosome 7"/>
</dbReference>